<keyword evidence="1" id="KW-1133">Transmembrane helix</keyword>
<dbReference type="AlphaFoldDB" id="A0A9J6GMA5"/>
<keyword evidence="3" id="KW-1185">Reference proteome</keyword>
<evidence type="ECO:0000313" key="2">
    <source>
        <dbReference type="EMBL" id="KAH9375300.1"/>
    </source>
</evidence>
<reference evidence="2 3" key="1">
    <citation type="journal article" date="2020" name="Cell">
        <title>Large-Scale Comparative Analyses of Tick Genomes Elucidate Their Genetic Diversity and Vector Capacities.</title>
        <authorList>
            <consortium name="Tick Genome and Microbiome Consortium (TIGMIC)"/>
            <person name="Jia N."/>
            <person name="Wang J."/>
            <person name="Shi W."/>
            <person name="Du L."/>
            <person name="Sun Y."/>
            <person name="Zhan W."/>
            <person name="Jiang J.F."/>
            <person name="Wang Q."/>
            <person name="Zhang B."/>
            <person name="Ji P."/>
            <person name="Bell-Sakyi L."/>
            <person name="Cui X.M."/>
            <person name="Yuan T.T."/>
            <person name="Jiang B.G."/>
            <person name="Yang W.F."/>
            <person name="Lam T.T."/>
            <person name="Chang Q.C."/>
            <person name="Ding S.J."/>
            <person name="Wang X.J."/>
            <person name="Zhu J.G."/>
            <person name="Ruan X.D."/>
            <person name="Zhao L."/>
            <person name="Wei J.T."/>
            <person name="Ye R.Z."/>
            <person name="Que T.C."/>
            <person name="Du C.H."/>
            <person name="Zhou Y.H."/>
            <person name="Cheng J.X."/>
            <person name="Dai P.F."/>
            <person name="Guo W.B."/>
            <person name="Han X.H."/>
            <person name="Huang E.J."/>
            <person name="Li L.F."/>
            <person name="Wei W."/>
            <person name="Gao Y.C."/>
            <person name="Liu J.Z."/>
            <person name="Shao H.Z."/>
            <person name="Wang X."/>
            <person name="Wang C.C."/>
            <person name="Yang T.C."/>
            <person name="Huo Q.B."/>
            <person name="Li W."/>
            <person name="Chen H.Y."/>
            <person name="Chen S.E."/>
            <person name="Zhou L.G."/>
            <person name="Ni X.B."/>
            <person name="Tian J.H."/>
            <person name="Sheng Y."/>
            <person name="Liu T."/>
            <person name="Pan Y.S."/>
            <person name="Xia L.Y."/>
            <person name="Li J."/>
            <person name="Zhao F."/>
            <person name="Cao W.C."/>
        </authorList>
    </citation>
    <scope>NUCLEOTIDE SEQUENCE [LARGE SCALE GENOMIC DNA]</scope>
    <source>
        <strain evidence="2">HaeL-2018</strain>
    </source>
</reference>
<evidence type="ECO:0008006" key="4">
    <source>
        <dbReference type="Google" id="ProtNLM"/>
    </source>
</evidence>
<gene>
    <name evidence="2" type="ORF">HPB48_009168</name>
</gene>
<keyword evidence="1" id="KW-0812">Transmembrane</keyword>
<keyword evidence="1" id="KW-0472">Membrane</keyword>
<dbReference type="VEuPathDB" id="VectorBase:HLOH_042375"/>
<comment type="caution">
    <text evidence="2">The sequence shown here is derived from an EMBL/GenBank/DDBJ whole genome shotgun (WGS) entry which is preliminary data.</text>
</comment>
<evidence type="ECO:0000256" key="1">
    <source>
        <dbReference type="SAM" id="Phobius"/>
    </source>
</evidence>
<dbReference type="Proteomes" id="UP000821853">
    <property type="component" value="Chromosome 5"/>
</dbReference>
<dbReference type="OrthoDB" id="6093252at2759"/>
<feature type="transmembrane region" description="Helical" evidence="1">
    <location>
        <begin position="42"/>
        <end position="62"/>
    </location>
</feature>
<proteinExistence type="predicted"/>
<organism evidence="2 3">
    <name type="scientific">Haemaphysalis longicornis</name>
    <name type="common">Bush tick</name>
    <dbReference type="NCBI Taxonomy" id="44386"/>
    <lineage>
        <taxon>Eukaryota</taxon>
        <taxon>Metazoa</taxon>
        <taxon>Ecdysozoa</taxon>
        <taxon>Arthropoda</taxon>
        <taxon>Chelicerata</taxon>
        <taxon>Arachnida</taxon>
        <taxon>Acari</taxon>
        <taxon>Parasitiformes</taxon>
        <taxon>Ixodida</taxon>
        <taxon>Ixodoidea</taxon>
        <taxon>Ixodidae</taxon>
        <taxon>Haemaphysalinae</taxon>
        <taxon>Haemaphysalis</taxon>
    </lineage>
</organism>
<evidence type="ECO:0000313" key="3">
    <source>
        <dbReference type="Proteomes" id="UP000821853"/>
    </source>
</evidence>
<accession>A0A9J6GMA5</accession>
<sequence>MNAAARKAVTVFRSAVMQSRPSSVVAYVATKGESLSTSEKLAHAAVIFGTIFAYPTWFFLHMKEYRESQKKK</sequence>
<dbReference type="EMBL" id="JABSTR010000007">
    <property type="protein sequence ID" value="KAH9375300.1"/>
    <property type="molecule type" value="Genomic_DNA"/>
</dbReference>
<name>A0A9J6GMA5_HAELO</name>
<protein>
    <recommendedName>
        <fullName evidence="4">Cytochrome c oxidase polypeptide viii</fullName>
    </recommendedName>
</protein>